<dbReference type="SUPFAM" id="SSF109709">
    <property type="entry name" value="KorB DNA-binding domain-like"/>
    <property type="match status" value="1"/>
</dbReference>
<proteinExistence type="predicted"/>
<protein>
    <recommendedName>
        <fullName evidence="3">ParB/Sulfiredoxin domain-containing protein</fullName>
    </recommendedName>
</protein>
<name>A0ABY2QE51_9SPHN</name>
<gene>
    <name evidence="1" type="ORF">E5988_16560</name>
</gene>
<dbReference type="RefSeq" id="WP_136452414.1">
    <property type="nucleotide sequence ID" value="NZ_SSTI01000033.1"/>
</dbReference>
<dbReference type="PANTHER" id="PTHR33375:SF1">
    <property type="entry name" value="CHROMOSOME-PARTITIONING PROTEIN PARB-RELATED"/>
    <property type="match status" value="1"/>
</dbReference>
<accession>A0ABY2QE51</accession>
<evidence type="ECO:0008006" key="3">
    <source>
        <dbReference type="Google" id="ProtNLM"/>
    </source>
</evidence>
<dbReference type="SUPFAM" id="SSF110849">
    <property type="entry name" value="ParB/Sulfiredoxin"/>
    <property type="match status" value="1"/>
</dbReference>
<sequence length="335" mass="35691">MTKAPNDQPMLMNLPETIPHVPGFDDAEDTALTPAATPLATLATMFEIFTGDVPGVCLVDPRAVAVDPVNARHGLVFDPDTRGELIASMRVVGNSVPVRLRRDPEGGPGFLCVSGAQRLGAALHIQKDDPGFRLRAVIADTMSDAEAFEIGEADNAGRTDIAPMQQARKWQEALVRVYAGDRQALIRATGRSASVVSRTLALLMLPDYVITACADVEALNPYFAEQIMPRVGDPAEEPHVRRRAEALINAGRRLPGAKLASALLADAKPKAQPARSLWEGRGGDAQVVAKEDGRGGATVQLVGATGLDRSERRMLAKAFAAFLDEIAKAGPTHRA</sequence>
<evidence type="ECO:0000313" key="1">
    <source>
        <dbReference type="EMBL" id="THG36739.1"/>
    </source>
</evidence>
<evidence type="ECO:0000313" key="2">
    <source>
        <dbReference type="Proteomes" id="UP000308038"/>
    </source>
</evidence>
<dbReference type="Gene3D" id="1.10.10.2830">
    <property type="match status" value="1"/>
</dbReference>
<reference evidence="1 2" key="1">
    <citation type="submission" date="2019-04" db="EMBL/GenBank/DDBJ databases">
        <title>Microbes associate with the intestines of laboratory mice.</title>
        <authorList>
            <person name="Navarre W."/>
            <person name="Wong E."/>
            <person name="Huang K.C."/>
            <person name="Tropini C."/>
            <person name="Ng K."/>
            <person name="Yu B."/>
        </authorList>
    </citation>
    <scope>NUCLEOTIDE SEQUENCE [LARGE SCALE GENOMIC DNA]</scope>
    <source>
        <strain evidence="1 2">NM83_B4-11</strain>
    </source>
</reference>
<dbReference type="InterPro" id="IPR050336">
    <property type="entry name" value="Chromosome_partition/occlusion"/>
</dbReference>
<comment type="caution">
    <text evidence="1">The sequence shown here is derived from an EMBL/GenBank/DDBJ whole genome shotgun (WGS) entry which is preliminary data.</text>
</comment>
<dbReference type="InterPro" id="IPR036086">
    <property type="entry name" value="ParB/Sulfiredoxin_sf"/>
</dbReference>
<dbReference type="EMBL" id="SSTI01000033">
    <property type="protein sequence ID" value="THG36739.1"/>
    <property type="molecule type" value="Genomic_DNA"/>
</dbReference>
<organism evidence="1 2">
    <name type="scientific">Sphingomonas olei</name>
    <dbReference type="NCBI Taxonomy" id="1886787"/>
    <lineage>
        <taxon>Bacteria</taxon>
        <taxon>Pseudomonadati</taxon>
        <taxon>Pseudomonadota</taxon>
        <taxon>Alphaproteobacteria</taxon>
        <taxon>Sphingomonadales</taxon>
        <taxon>Sphingomonadaceae</taxon>
        <taxon>Sphingomonas</taxon>
    </lineage>
</organism>
<keyword evidence="2" id="KW-1185">Reference proteome</keyword>
<dbReference type="PANTHER" id="PTHR33375">
    <property type="entry name" value="CHROMOSOME-PARTITIONING PROTEIN PARB-RELATED"/>
    <property type="match status" value="1"/>
</dbReference>
<dbReference type="Proteomes" id="UP000308038">
    <property type="component" value="Unassembled WGS sequence"/>
</dbReference>